<feature type="compositionally biased region" description="Low complexity" evidence="7">
    <location>
        <begin position="29"/>
        <end position="38"/>
    </location>
</feature>
<evidence type="ECO:0000313" key="9">
    <source>
        <dbReference type="EMBL" id="KAK0635893.1"/>
    </source>
</evidence>
<dbReference type="PANTHER" id="PTHR24006">
    <property type="entry name" value="UBIQUITIN CARBOXYL-TERMINAL HYDROLASE"/>
    <property type="match status" value="1"/>
</dbReference>
<dbReference type="PROSITE" id="PS00972">
    <property type="entry name" value="USP_1"/>
    <property type="match status" value="1"/>
</dbReference>
<feature type="compositionally biased region" description="Polar residues" evidence="7">
    <location>
        <begin position="281"/>
        <end position="306"/>
    </location>
</feature>
<feature type="compositionally biased region" description="Acidic residues" evidence="7">
    <location>
        <begin position="631"/>
        <end position="640"/>
    </location>
</feature>
<feature type="region of interest" description="Disordered" evidence="7">
    <location>
        <begin position="246"/>
        <end position="306"/>
    </location>
</feature>
<dbReference type="Proteomes" id="UP001174934">
    <property type="component" value="Unassembled WGS sequence"/>
</dbReference>
<keyword evidence="3 6" id="KW-0833">Ubl conjugation pathway</keyword>
<dbReference type="EMBL" id="JAULSR010000001">
    <property type="protein sequence ID" value="KAK0635893.1"/>
    <property type="molecule type" value="Genomic_DNA"/>
</dbReference>
<feature type="compositionally biased region" description="Gly residues" evidence="7">
    <location>
        <begin position="9"/>
        <end position="18"/>
    </location>
</feature>
<dbReference type="InterPro" id="IPR050164">
    <property type="entry name" value="Peptidase_C19"/>
</dbReference>
<dbReference type="GO" id="GO:0004843">
    <property type="term" value="F:cysteine-type deubiquitinase activity"/>
    <property type="evidence" value="ECO:0007669"/>
    <property type="project" value="UniProtKB-UniRule"/>
</dbReference>
<feature type="region of interest" description="Disordered" evidence="7">
    <location>
        <begin position="380"/>
        <end position="421"/>
    </location>
</feature>
<feature type="compositionally biased region" description="Basic and acidic residues" evidence="7">
    <location>
        <begin position="861"/>
        <end position="873"/>
    </location>
</feature>
<evidence type="ECO:0000256" key="1">
    <source>
        <dbReference type="ARBA" id="ARBA00000707"/>
    </source>
</evidence>
<dbReference type="GO" id="GO:0005829">
    <property type="term" value="C:cytosol"/>
    <property type="evidence" value="ECO:0007669"/>
    <property type="project" value="TreeGrafter"/>
</dbReference>
<evidence type="ECO:0000256" key="3">
    <source>
        <dbReference type="ARBA" id="ARBA00022786"/>
    </source>
</evidence>
<dbReference type="GO" id="GO:0005634">
    <property type="term" value="C:nucleus"/>
    <property type="evidence" value="ECO:0007669"/>
    <property type="project" value="TreeGrafter"/>
</dbReference>
<name>A0AA39XKV9_9PEZI</name>
<organism evidence="9 10">
    <name type="scientific">Bombardia bombarda</name>
    <dbReference type="NCBI Taxonomy" id="252184"/>
    <lineage>
        <taxon>Eukaryota</taxon>
        <taxon>Fungi</taxon>
        <taxon>Dikarya</taxon>
        <taxon>Ascomycota</taxon>
        <taxon>Pezizomycotina</taxon>
        <taxon>Sordariomycetes</taxon>
        <taxon>Sordariomycetidae</taxon>
        <taxon>Sordariales</taxon>
        <taxon>Lasiosphaeriaceae</taxon>
        <taxon>Bombardia</taxon>
    </lineage>
</organism>
<gene>
    <name evidence="9" type="ORF">B0T17DRAFT_587236</name>
</gene>
<dbReference type="InterPro" id="IPR038765">
    <property type="entry name" value="Papain-like_cys_pep_sf"/>
</dbReference>
<dbReference type="EC" id="3.4.19.12" evidence="6"/>
<keyword evidence="2 6" id="KW-0645">Protease</keyword>
<evidence type="ECO:0000259" key="8">
    <source>
        <dbReference type="PROSITE" id="PS50235"/>
    </source>
</evidence>
<dbReference type="Gene3D" id="3.90.70.10">
    <property type="entry name" value="Cysteine proteinases"/>
    <property type="match status" value="1"/>
</dbReference>
<comment type="catalytic activity">
    <reaction evidence="1 6">
        <text>Thiol-dependent hydrolysis of ester, thioester, amide, peptide and isopeptide bonds formed by the C-terminal Gly of ubiquitin (a 76-residue protein attached to proteins as an intracellular targeting signal).</text>
        <dbReference type="EC" id="3.4.19.12"/>
    </reaction>
</comment>
<dbReference type="GO" id="GO:0016579">
    <property type="term" value="P:protein deubiquitination"/>
    <property type="evidence" value="ECO:0007669"/>
    <property type="project" value="InterPro"/>
</dbReference>
<dbReference type="InterPro" id="IPR001394">
    <property type="entry name" value="Peptidase_C19_UCH"/>
</dbReference>
<feature type="compositionally biased region" description="Low complexity" evidence="7">
    <location>
        <begin position="401"/>
        <end position="413"/>
    </location>
</feature>
<accession>A0AA39XKV9</accession>
<dbReference type="InterPro" id="IPR018200">
    <property type="entry name" value="USP_CS"/>
</dbReference>
<evidence type="ECO:0000256" key="7">
    <source>
        <dbReference type="SAM" id="MobiDB-lite"/>
    </source>
</evidence>
<feature type="region of interest" description="Disordered" evidence="7">
    <location>
        <begin position="1"/>
        <end position="38"/>
    </location>
</feature>
<evidence type="ECO:0000256" key="6">
    <source>
        <dbReference type="RuleBase" id="RU366025"/>
    </source>
</evidence>
<dbReference type="PANTHER" id="PTHR24006:SF687">
    <property type="entry name" value="UBIQUITIN CARBOXYL-TERMINAL HYDROLASE 10"/>
    <property type="match status" value="1"/>
</dbReference>
<reference evidence="9" key="1">
    <citation type="submission" date="2023-06" db="EMBL/GenBank/DDBJ databases">
        <title>Genome-scale phylogeny and comparative genomics of the fungal order Sordariales.</title>
        <authorList>
            <consortium name="Lawrence Berkeley National Laboratory"/>
            <person name="Hensen N."/>
            <person name="Bonometti L."/>
            <person name="Westerberg I."/>
            <person name="Brannstrom I.O."/>
            <person name="Guillou S."/>
            <person name="Cros-Aarteil S."/>
            <person name="Calhoun S."/>
            <person name="Haridas S."/>
            <person name="Kuo A."/>
            <person name="Mondo S."/>
            <person name="Pangilinan J."/>
            <person name="Riley R."/>
            <person name="LaButti K."/>
            <person name="Andreopoulos B."/>
            <person name="Lipzen A."/>
            <person name="Chen C."/>
            <person name="Yanf M."/>
            <person name="Daum C."/>
            <person name="Ng V."/>
            <person name="Clum A."/>
            <person name="Steindorff A."/>
            <person name="Ohm R."/>
            <person name="Martin F."/>
            <person name="Silar P."/>
            <person name="Natvig D."/>
            <person name="Lalanne C."/>
            <person name="Gautier V."/>
            <person name="Ament-velasquez S.L."/>
            <person name="Kruys A."/>
            <person name="Hutchinson M.I."/>
            <person name="Powell A.J."/>
            <person name="Barry K."/>
            <person name="Miller A.N."/>
            <person name="Grigoriev I.V."/>
            <person name="Debuchy R."/>
            <person name="Gladieux P."/>
            <person name="Thoren M.H."/>
            <person name="Johannesson H."/>
        </authorList>
    </citation>
    <scope>NUCLEOTIDE SEQUENCE</scope>
    <source>
        <strain evidence="9">SMH3391-2</strain>
    </source>
</reference>
<proteinExistence type="inferred from homology"/>
<dbReference type="PROSITE" id="PS50235">
    <property type="entry name" value="USP_3"/>
    <property type="match status" value="1"/>
</dbReference>
<dbReference type="PROSITE" id="PS00973">
    <property type="entry name" value="USP_2"/>
    <property type="match status" value="1"/>
</dbReference>
<feature type="region of interest" description="Disordered" evidence="7">
    <location>
        <begin position="135"/>
        <end position="211"/>
    </location>
</feature>
<evidence type="ECO:0000256" key="5">
    <source>
        <dbReference type="ARBA" id="ARBA00022807"/>
    </source>
</evidence>
<comment type="similarity">
    <text evidence="6">Belongs to the peptidase C19 family.</text>
</comment>
<feature type="compositionally biased region" description="Polar residues" evidence="7">
    <location>
        <begin position="882"/>
        <end position="903"/>
    </location>
</feature>
<evidence type="ECO:0000256" key="2">
    <source>
        <dbReference type="ARBA" id="ARBA00022670"/>
    </source>
</evidence>
<keyword evidence="10" id="KW-1185">Reference proteome</keyword>
<feature type="region of interest" description="Disordered" evidence="7">
    <location>
        <begin position="434"/>
        <end position="459"/>
    </location>
</feature>
<dbReference type="SUPFAM" id="SSF54001">
    <property type="entry name" value="Cysteine proteinases"/>
    <property type="match status" value="1"/>
</dbReference>
<evidence type="ECO:0000256" key="4">
    <source>
        <dbReference type="ARBA" id="ARBA00022801"/>
    </source>
</evidence>
<feature type="compositionally biased region" description="Polar residues" evidence="7">
    <location>
        <begin position="166"/>
        <end position="186"/>
    </location>
</feature>
<protein>
    <recommendedName>
        <fullName evidence="6">Ubiquitin carboxyl-terminal hydrolase</fullName>
        <ecNumber evidence="6">3.4.19.12</ecNumber>
    </recommendedName>
</protein>
<feature type="compositionally biased region" description="Basic residues" evidence="7">
    <location>
        <begin position="19"/>
        <end position="28"/>
    </location>
</feature>
<feature type="region of interest" description="Disordered" evidence="7">
    <location>
        <begin position="629"/>
        <end position="663"/>
    </location>
</feature>
<sequence>MGPGPGGPAGPGANGGPRRGGRHHHYNASHHYSQHQYQHQHQVNVAQQQQPIYPANYMTHYPPTYYVPQPPHYQTGPLAASYLPYPPASYPRSPPTLPPAFVPNVYQVNQRSYPPRLAQTPPVVVSPYAHPNEDIAPGVPPPLPIPQAHTPSSTLSYAPPPVATPPVSQISESVPVQTEALSQPQQLERPADMESSKLTAPPPRVEFPTSREPFKAPLPWYSVDPETWPSRTAKLRRRRKIADSVELPLPQYGSATDTPSEEDPVSPKPRKKTKLVEDKASSTTPKVKTLTLESSPPRSETQTPSTLDLVFEDTASTSPTTSTSVHLPKEVATTITIPAKTVKAAARSAIPVIPVVPAIPKASPKATKSASSIAKVQTEAAPVVSESAEKQLEVPETPSKDAAVTTEATTDVAQPSRATESAWKRPKGWAALFSKPDSSTGGATAGKPHTNGDIPADGSNTLASTAELVKSATSPLAEVLRTYRVGPVDTLNFLEPRGLENQGNTCYINSVLQVLVFSVPFYDLIDQIKKKGSKSFRIETPLIDAMVDFMGEFRVMDSAASAAELRRRLKPGDLEKYGGRFAPEEFYKTIRGLENFASMPRGQQQDAEEFLGKLLNELHEECLRVMKSSGQEEDVAEGEDDWSRVGSKQKTANARESGEQKPSPITRIFNGRVLNTINNLKEKTVTKVCQAVKPLQLDIDRPDIITLEDALNRYTRLDAFERDKTTQTLFEALPPVLIIQFKRFKYTNKTSYKLCKHIEYPMELVFPAGMLSPEHRIISAMEGLPRYQLTSVVYHIGGNANTGHYTVDVRRQDGHEWIHFDDDKVSRLKGEDVARSGAVGSTTTLKPGGKESAAVGNRFAGIKDGDSGDKDGWKQAPAGGKKSSSATNGNTTPSSAAESQNSSQKKDTTGDREKVAYLLFYQRV</sequence>
<dbReference type="GO" id="GO:0006508">
    <property type="term" value="P:proteolysis"/>
    <property type="evidence" value="ECO:0007669"/>
    <property type="project" value="UniProtKB-KW"/>
</dbReference>
<evidence type="ECO:0000313" key="10">
    <source>
        <dbReference type="Proteomes" id="UP001174934"/>
    </source>
</evidence>
<dbReference type="Pfam" id="PF00443">
    <property type="entry name" value="UCH"/>
    <property type="match status" value="1"/>
</dbReference>
<dbReference type="InterPro" id="IPR028889">
    <property type="entry name" value="USP"/>
</dbReference>
<feature type="region of interest" description="Disordered" evidence="7">
    <location>
        <begin position="838"/>
        <end position="912"/>
    </location>
</feature>
<dbReference type="CDD" id="cd02257">
    <property type="entry name" value="Peptidase_C19"/>
    <property type="match status" value="1"/>
</dbReference>
<feature type="domain" description="USP" evidence="8">
    <location>
        <begin position="497"/>
        <end position="846"/>
    </location>
</feature>
<keyword evidence="4 6" id="KW-0378">Hydrolase</keyword>
<keyword evidence="5 6" id="KW-0788">Thiol protease</keyword>
<comment type="caution">
    <text evidence="9">The sequence shown here is derived from an EMBL/GenBank/DDBJ whole genome shotgun (WGS) entry which is preliminary data.</text>
</comment>
<dbReference type="AlphaFoldDB" id="A0AA39XKV9"/>